<keyword evidence="2" id="KW-0238">DNA-binding</keyword>
<dbReference type="InterPro" id="IPR036390">
    <property type="entry name" value="WH_DNA-bd_sf"/>
</dbReference>
<dbReference type="EMBL" id="QIBX01000003">
    <property type="protein sequence ID" value="RNL40977.1"/>
    <property type="molecule type" value="Genomic_DNA"/>
</dbReference>
<comment type="caution">
    <text evidence="5">The sequence shown here is derived from an EMBL/GenBank/DDBJ whole genome shotgun (WGS) entry which is preliminary data.</text>
</comment>
<name>A0A3N0B1J8_9ACTN</name>
<dbReference type="InterPro" id="IPR039422">
    <property type="entry name" value="MarR/SlyA-like"/>
</dbReference>
<dbReference type="GO" id="GO:0006950">
    <property type="term" value="P:response to stress"/>
    <property type="evidence" value="ECO:0007669"/>
    <property type="project" value="TreeGrafter"/>
</dbReference>
<dbReference type="SMART" id="SM00347">
    <property type="entry name" value="HTH_MARR"/>
    <property type="match status" value="2"/>
</dbReference>
<evidence type="ECO:0000256" key="2">
    <source>
        <dbReference type="ARBA" id="ARBA00023125"/>
    </source>
</evidence>
<proteinExistence type="predicted"/>
<evidence type="ECO:0000259" key="4">
    <source>
        <dbReference type="PROSITE" id="PS50995"/>
    </source>
</evidence>
<feature type="domain" description="HTH marR-type" evidence="4">
    <location>
        <begin position="169"/>
        <end position="300"/>
    </location>
</feature>
<dbReference type="AlphaFoldDB" id="A0A3N0B1J8"/>
<dbReference type="InterPro" id="IPR000835">
    <property type="entry name" value="HTH_MarR-typ"/>
</dbReference>
<dbReference type="Proteomes" id="UP000269591">
    <property type="component" value="Unassembled WGS sequence"/>
</dbReference>
<dbReference type="PROSITE" id="PS50995">
    <property type="entry name" value="HTH_MARR_2"/>
    <property type="match status" value="2"/>
</dbReference>
<dbReference type="OrthoDB" id="3237509at2"/>
<dbReference type="InterPro" id="IPR036388">
    <property type="entry name" value="WH-like_DNA-bd_sf"/>
</dbReference>
<evidence type="ECO:0000313" key="6">
    <source>
        <dbReference type="Proteomes" id="UP000269591"/>
    </source>
</evidence>
<dbReference type="Pfam" id="PF01047">
    <property type="entry name" value="MarR"/>
    <property type="match status" value="1"/>
</dbReference>
<reference evidence="6" key="1">
    <citation type="submission" date="2018-05" db="EMBL/GenBank/DDBJ databases">
        <title>Genome Sequencing of selected type strains of the family Eggerthellaceae.</title>
        <authorList>
            <person name="Danylec N."/>
            <person name="Stoll D.A."/>
            <person name="Doetsch A."/>
            <person name="Huch M."/>
        </authorList>
    </citation>
    <scope>NUCLEOTIDE SEQUENCE [LARGE SCALE GENOMIC DNA]</scope>
    <source>
        <strain evidence="6">DSM 24851</strain>
    </source>
</reference>
<accession>A0A3N0B1J8</accession>
<keyword evidence="1" id="KW-0805">Transcription regulation</keyword>
<dbReference type="GO" id="GO:0003677">
    <property type="term" value="F:DNA binding"/>
    <property type="evidence" value="ECO:0007669"/>
    <property type="project" value="UniProtKB-KW"/>
</dbReference>
<gene>
    <name evidence="5" type="ORF">DMP06_02975</name>
</gene>
<evidence type="ECO:0000256" key="3">
    <source>
        <dbReference type="ARBA" id="ARBA00023163"/>
    </source>
</evidence>
<dbReference type="PANTHER" id="PTHR33164">
    <property type="entry name" value="TRANSCRIPTIONAL REGULATOR, MARR FAMILY"/>
    <property type="match status" value="1"/>
</dbReference>
<dbReference type="SUPFAM" id="SSF46785">
    <property type="entry name" value="Winged helix' DNA-binding domain"/>
    <property type="match status" value="2"/>
</dbReference>
<dbReference type="RefSeq" id="WP_123208261.1">
    <property type="nucleotide sequence ID" value="NZ_JBHTHO010000001.1"/>
</dbReference>
<dbReference type="InterPro" id="IPR023187">
    <property type="entry name" value="Tscrpt_reg_MarR-type_CS"/>
</dbReference>
<dbReference type="Gene3D" id="1.10.10.10">
    <property type="entry name" value="Winged helix-like DNA-binding domain superfamily/Winged helix DNA-binding domain"/>
    <property type="match status" value="2"/>
</dbReference>
<sequence length="339" mass="37594">MRQPTHHPQRAAHDEAEIEPQFDSSFFVAFRLTHEALKGALREASELNITQYRILVKLSGAGEHGLGQGKLGEALRLKPNVVTQSLGVLDAFGFVSRAEGEHDRRSKTVRATEAGVHHIEYVNTHIVELLYSLFPTDNASWRAILEASVAAGATIDPPLSRQTAERYPASRTLVSLELVRLEIERELKHSCGVPLSEALIMMRLSEVDDPQRIVDLAEALDTSTANVTRTVDRLARHGWVGRMTGPRDKKAVYVVPTPEGAFQAAVIAETTNRIATDLLWSRLSGADRAAIEQVSTVVIDGLRERRRAQHRVGYEDLRPMKKASGFEAGGWRGSCEPWR</sequence>
<evidence type="ECO:0000256" key="1">
    <source>
        <dbReference type="ARBA" id="ARBA00023015"/>
    </source>
</evidence>
<dbReference type="PROSITE" id="PS01117">
    <property type="entry name" value="HTH_MARR_1"/>
    <property type="match status" value="1"/>
</dbReference>
<evidence type="ECO:0000313" key="5">
    <source>
        <dbReference type="EMBL" id="RNL40977.1"/>
    </source>
</evidence>
<keyword evidence="3" id="KW-0804">Transcription</keyword>
<protein>
    <submittedName>
        <fullName evidence="5">MarR family transcriptional regulator</fullName>
    </submittedName>
</protein>
<dbReference type="GO" id="GO:0003700">
    <property type="term" value="F:DNA-binding transcription factor activity"/>
    <property type="evidence" value="ECO:0007669"/>
    <property type="project" value="InterPro"/>
</dbReference>
<dbReference type="PANTHER" id="PTHR33164:SF99">
    <property type="entry name" value="MARR FAMILY REGULATORY PROTEIN"/>
    <property type="match status" value="1"/>
</dbReference>
<organism evidence="5 6">
    <name type="scientific">Slackia equolifaciens</name>
    <dbReference type="NCBI Taxonomy" id="498718"/>
    <lineage>
        <taxon>Bacteria</taxon>
        <taxon>Bacillati</taxon>
        <taxon>Actinomycetota</taxon>
        <taxon>Coriobacteriia</taxon>
        <taxon>Eggerthellales</taxon>
        <taxon>Eggerthellaceae</taxon>
        <taxon>Slackia</taxon>
    </lineage>
</organism>
<feature type="domain" description="HTH marR-type" evidence="4">
    <location>
        <begin position="23"/>
        <end position="150"/>
    </location>
</feature>
<keyword evidence="6" id="KW-1185">Reference proteome</keyword>